<organism evidence="2">
    <name type="scientific">Hemiselmis andersenii</name>
    <name type="common">Cryptophyte alga</name>
    <dbReference type="NCBI Taxonomy" id="464988"/>
    <lineage>
        <taxon>Eukaryota</taxon>
        <taxon>Cryptophyceae</taxon>
        <taxon>Cryptomonadales</taxon>
        <taxon>Hemiselmidaceae</taxon>
        <taxon>Hemiselmis</taxon>
    </lineage>
</organism>
<dbReference type="InterPro" id="IPR036291">
    <property type="entry name" value="NAD(P)-bd_dom_sf"/>
</dbReference>
<dbReference type="GO" id="GO:0016616">
    <property type="term" value="F:oxidoreductase activity, acting on the CH-OH group of donors, NAD or NADP as acceptor"/>
    <property type="evidence" value="ECO:0007669"/>
    <property type="project" value="TreeGrafter"/>
</dbReference>
<keyword evidence="1" id="KW-0732">Signal</keyword>
<dbReference type="InterPro" id="IPR002347">
    <property type="entry name" value="SDR_fam"/>
</dbReference>
<accession>A0A7S0UH46</accession>
<evidence type="ECO:0000256" key="1">
    <source>
        <dbReference type="SAM" id="SignalP"/>
    </source>
</evidence>
<dbReference type="PANTHER" id="PTHR45458">
    <property type="entry name" value="SHORT-CHAIN DEHYDROGENASE/REDUCTASE SDR"/>
    <property type="match status" value="1"/>
</dbReference>
<dbReference type="EMBL" id="HBFK01042541">
    <property type="protein sequence ID" value="CAD8759283.1"/>
    <property type="molecule type" value="Transcribed_RNA"/>
</dbReference>
<reference evidence="2" key="1">
    <citation type="submission" date="2021-01" db="EMBL/GenBank/DDBJ databases">
        <authorList>
            <person name="Corre E."/>
            <person name="Pelletier E."/>
            <person name="Niang G."/>
            <person name="Scheremetjew M."/>
            <person name="Finn R."/>
            <person name="Kale V."/>
            <person name="Holt S."/>
            <person name="Cochrane G."/>
            <person name="Meng A."/>
            <person name="Brown T."/>
            <person name="Cohen L."/>
        </authorList>
    </citation>
    <scope>NUCLEOTIDE SEQUENCE</scope>
    <source>
        <strain evidence="2">CCMP441</strain>
    </source>
</reference>
<proteinExistence type="predicted"/>
<feature type="chain" id="PRO_5030599366" evidence="1">
    <location>
        <begin position="21"/>
        <end position="331"/>
    </location>
</feature>
<dbReference type="Pfam" id="PF00106">
    <property type="entry name" value="adh_short"/>
    <property type="match status" value="1"/>
</dbReference>
<dbReference type="SUPFAM" id="SSF51735">
    <property type="entry name" value="NAD(P)-binding Rossmann-fold domains"/>
    <property type="match status" value="1"/>
</dbReference>
<dbReference type="PANTHER" id="PTHR45458:SF1">
    <property type="entry name" value="SHORT CHAIN DEHYDROGENASE"/>
    <property type="match status" value="1"/>
</dbReference>
<dbReference type="InterPro" id="IPR052184">
    <property type="entry name" value="SDR_enzymes"/>
</dbReference>
<protein>
    <submittedName>
        <fullName evidence="2">Uncharacterized protein</fullName>
    </submittedName>
</protein>
<name>A0A7S0UH46_HEMAN</name>
<evidence type="ECO:0000313" key="2">
    <source>
        <dbReference type="EMBL" id="CAD8759283.1"/>
    </source>
</evidence>
<sequence length="331" mass="35233">MRVWSSLILGTLACAYSASAFSSAPSGGIPSSLRSGKLGVASSTRSGLRPSLSLKMEERKYSLADQVARFERAKKEKNERFLNIDSVYDGSYLKGKRVMITGGNKGLGLAITAELKSQGAEVVVVGRQTSPELDALGVTVVEGVDVTDEDAIKGKLIDALGGKGVDILINNAGYFWEEHETLDNLSMKEDMKQISICALGPLHVSAALANAGLINDGGRIAIISSQAGSAEWRFTQNPEGGDYGHHMSRAACNIAGVLLSQELKAKKIPVVLLHPGFNKTGMTAKYSHIWEVEGAVDASVGAKRVLHEVKGISMETTGTFVNCEDGLLIPW</sequence>
<dbReference type="AlphaFoldDB" id="A0A7S0UH46"/>
<gene>
    <name evidence="2" type="ORF">HAND1043_LOCUS25797</name>
</gene>
<dbReference type="Gene3D" id="3.40.50.720">
    <property type="entry name" value="NAD(P)-binding Rossmann-like Domain"/>
    <property type="match status" value="1"/>
</dbReference>
<feature type="signal peptide" evidence="1">
    <location>
        <begin position="1"/>
        <end position="20"/>
    </location>
</feature>
<dbReference type="PRINTS" id="PR00081">
    <property type="entry name" value="GDHRDH"/>
</dbReference>